<sequence length="108" mass="11362">MSYLKGQLSFLAGRSGAVLQSLAIKGNTQRFFSASTRATYSAHTHVQAGANYIKNQAVAMVTRARSQPVRKVAVPVVSYMVISSIFRDAAQADGIIPGGDSVGGVLFA</sequence>
<gene>
    <name evidence="1" type="ORF">SARC_05700</name>
</gene>
<dbReference type="Proteomes" id="UP000054560">
    <property type="component" value="Unassembled WGS sequence"/>
</dbReference>
<evidence type="ECO:0000313" key="2">
    <source>
        <dbReference type="Proteomes" id="UP000054560"/>
    </source>
</evidence>
<keyword evidence="2" id="KW-1185">Reference proteome</keyword>
<reference evidence="1 2" key="1">
    <citation type="submission" date="2011-02" db="EMBL/GenBank/DDBJ databases">
        <title>The Genome Sequence of Sphaeroforma arctica JP610.</title>
        <authorList>
            <consortium name="The Broad Institute Genome Sequencing Platform"/>
            <person name="Russ C."/>
            <person name="Cuomo C."/>
            <person name="Young S.K."/>
            <person name="Zeng Q."/>
            <person name="Gargeya S."/>
            <person name="Alvarado L."/>
            <person name="Berlin A."/>
            <person name="Chapman S.B."/>
            <person name="Chen Z."/>
            <person name="Freedman E."/>
            <person name="Gellesch M."/>
            <person name="Goldberg J."/>
            <person name="Griggs A."/>
            <person name="Gujja S."/>
            <person name="Heilman E."/>
            <person name="Heiman D."/>
            <person name="Howarth C."/>
            <person name="Mehta T."/>
            <person name="Neiman D."/>
            <person name="Pearson M."/>
            <person name="Roberts A."/>
            <person name="Saif S."/>
            <person name="Shea T."/>
            <person name="Shenoy N."/>
            <person name="Sisk P."/>
            <person name="Stolte C."/>
            <person name="Sykes S."/>
            <person name="White J."/>
            <person name="Yandava C."/>
            <person name="Burger G."/>
            <person name="Gray M.W."/>
            <person name="Holland P.W.H."/>
            <person name="King N."/>
            <person name="Lang F.B.F."/>
            <person name="Roger A.J."/>
            <person name="Ruiz-Trillo I."/>
            <person name="Haas B."/>
            <person name="Nusbaum C."/>
            <person name="Birren B."/>
        </authorList>
    </citation>
    <scope>NUCLEOTIDE SEQUENCE [LARGE SCALE GENOMIC DNA]</scope>
    <source>
        <strain evidence="1 2">JP610</strain>
    </source>
</reference>
<proteinExistence type="predicted"/>
<dbReference type="EMBL" id="KQ241969">
    <property type="protein sequence ID" value="KNC82002.1"/>
    <property type="molecule type" value="Genomic_DNA"/>
</dbReference>
<organism evidence="1 2">
    <name type="scientific">Sphaeroforma arctica JP610</name>
    <dbReference type="NCBI Taxonomy" id="667725"/>
    <lineage>
        <taxon>Eukaryota</taxon>
        <taxon>Ichthyosporea</taxon>
        <taxon>Ichthyophonida</taxon>
        <taxon>Sphaeroforma</taxon>
    </lineage>
</organism>
<evidence type="ECO:0000313" key="1">
    <source>
        <dbReference type="EMBL" id="KNC82002.1"/>
    </source>
</evidence>
<protein>
    <submittedName>
        <fullName evidence="1">Uncharacterized protein</fullName>
    </submittedName>
</protein>
<dbReference type="RefSeq" id="XP_014155904.1">
    <property type="nucleotide sequence ID" value="XM_014300429.1"/>
</dbReference>
<dbReference type="GeneID" id="25906204"/>
<dbReference type="AlphaFoldDB" id="A0A0L0FYS9"/>
<accession>A0A0L0FYS9</accession>
<name>A0A0L0FYS9_9EUKA</name>